<name>A0A8S9Q2I7_BRACR</name>
<evidence type="ECO:0000313" key="1">
    <source>
        <dbReference type="EMBL" id="KAF3537995.1"/>
    </source>
</evidence>
<gene>
    <name evidence="1" type="ORF">F2Q69_00019632</name>
</gene>
<dbReference type="Proteomes" id="UP000712600">
    <property type="component" value="Unassembled WGS sequence"/>
</dbReference>
<protein>
    <submittedName>
        <fullName evidence="1">Uncharacterized protein</fullName>
    </submittedName>
</protein>
<sequence length="53" mass="6071">MKRSEDPPEAQLHSLNVTNLQGWRRCYRAQIDSLVSSITSARSLLEEEVDDKP</sequence>
<accession>A0A8S9Q2I7</accession>
<reference evidence="1" key="1">
    <citation type="submission" date="2019-12" db="EMBL/GenBank/DDBJ databases">
        <title>Genome sequencing and annotation of Brassica cretica.</title>
        <authorList>
            <person name="Studholme D.J."/>
            <person name="Sarris P."/>
        </authorList>
    </citation>
    <scope>NUCLEOTIDE SEQUENCE</scope>
    <source>
        <strain evidence="1">PFS-109/04</strain>
        <tissue evidence="1">Leaf</tissue>
    </source>
</reference>
<dbReference type="AlphaFoldDB" id="A0A8S9Q2I7"/>
<evidence type="ECO:0000313" key="2">
    <source>
        <dbReference type="Proteomes" id="UP000712600"/>
    </source>
</evidence>
<comment type="caution">
    <text evidence="1">The sequence shown here is derived from an EMBL/GenBank/DDBJ whole genome shotgun (WGS) entry which is preliminary data.</text>
</comment>
<dbReference type="EMBL" id="QGKX02001290">
    <property type="protein sequence ID" value="KAF3537995.1"/>
    <property type="molecule type" value="Genomic_DNA"/>
</dbReference>
<proteinExistence type="predicted"/>
<organism evidence="1 2">
    <name type="scientific">Brassica cretica</name>
    <name type="common">Mustard</name>
    <dbReference type="NCBI Taxonomy" id="69181"/>
    <lineage>
        <taxon>Eukaryota</taxon>
        <taxon>Viridiplantae</taxon>
        <taxon>Streptophyta</taxon>
        <taxon>Embryophyta</taxon>
        <taxon>Tracheophyta</taxon>
        <taxon>Spermatophyta</taxon>
        <taxon>Magnoliopsida</taxon>
        <taxon>eudicotyledons</taxon>
        <taxon>Gunneridae</taxon>
        <taxon>Pentapetalae</taxon>
        <taxon>rosids</taxon>
        <taxon>malvids</taxon>
        <taxon>Brassicales</taxon>
        <taxon>Brassicaceae</taxon>
        <taxon>Brassiceae</taxon>
        <taxon>Brassica</taxon>
    </lineage>
</organism>